<evidence type="ECO:0000313" key="2">
    <source>
        <dbReference type="Proteomes" id="UP000051673"/>
    </source>
</evidence>
<dbReference type="Proteomes" id="UP000051673">
    <property type="component" value="Unassembled WGS sequence"/>
</dbReference>
<dbReference type="AlphaFoldDB" id="A0A0R2JJL5"/>
<gene>
    <name evidence="1" type="ORF">IV67_GL001520</name>
</gene>
<name>A0A0R2JJL5_9LACO</name>
<dbReference type="PATRIC" id="fig|1620.3.peg.1551"/>
<accession>A0A0R2JJL5</accession>
<protein>
    <submittedName>
        <fullName evidence="1">Uncharacterized protein</fullName>
    </submittedName>
</protein>
<dbReference type="EMBL" id="JQCD01000018">
    <property type="protein sequence ID" value="KRN77467.1"/>
    <property type="molecule type" value="Genomic_DNA"/>
</dbReference>
<comment type="caution">
    <text evidence="1">The sequence shown here is derived from an EMBL/GenBank/DDBJ whole genome shotgun (WGS) entry which is preliminary data.</text>
</comment>
<evidence type="ECO:0000313" key="1">
    <source>
        <dbReference type="EMBL" id="KRN77467.1"/>
    </source>
</evidence>
<keyword evidence="2" id="KW-1185">Reference proteome</keyword>
<organism evidence="1 2">
    <name type="scientific">Weissella minor</name>
    <dbReference type="NCBI Taxonomy" id="1620"/>
    <lineage>
        <taxon>Bacteria</taxon>
        <taxon>Bacillati</taxon>
        <taxon>Bacillota</taxon>
        <taxon>Bacilli</taxon>
        <taxon>Lactobacillales</taxon>
        <taxon>Lactobacillaceae</taxon>
        <taxon>Weissella</taxon>
    </lineage>
</organism>
<proteinExistence type="predicted"/>
<sequence length="58" mass="6673">MAAVGLGTIITDLSYYKPFRKPLHVMGYLILWGLLGRDYAEEVAVSKEWKEQTKWLAD</sequence>
<reference evidence="1 2" key="1">
    <citation type="journal article" date="2015" name="Genome Announc.">
        <title>Expanding the biotechnology potential of lactobacilli through comparative genomics of 213 strains and associated genera.</title>
        <authorList>
            <person name="Sun Z."/>
            <person name="Harris H.M."/>
            <person name="McCann A."/>
            <person name="Guo C."/>
            <person name="Argimon S."/>
            <person name="Zhang W."/>
            <person name="Yang X."/>
            <person name="Jeffery I.B."/>
            <person name="Cooney J.C."/>
            <person name="Kagawa T.F."/>
            <person name="Liu W."/>
            <person name="Song Y."/>
            <person name="Salvetti E."/>
            <person name="Wrobel A."/>
            <person name="Rasinkangas P."/>
            <person name="Parkhill J."/>
            <person name="Rea M.C."/>
            <person name="O'Sullivan O."/>
            <person name="Ritari J."/>
            <person name="Douillard F.P."/>
            <person name="Paul Ross R."/>
            <person name="Yang R."/>
            <person name="Briner A.E."/>
            <person name="Felis G.E."/>
            <person name="de Vos W.M."/>
            <person name="Barrangou R."/>
            <person name="Klaenhammer T.R."/>
            <person name="Caufield P.W."/>
            <person name="Cui Y."/>
            <person name="Zhang H."/>
            <person name="O'Toole P.W."/>
        </authorList>
    </citation>
    <scope>NUCLEOTIDE SEQUENCE [LARGE SCALE GENOMIC DNA]</scope>
    <source>
        <strain evidence="1 2">DSM 20014</strain>
    </source>
</reference>